<protein>
    <submittedName>
        <fullName evidence="2">Uncharacterized protein</fullName>
    </submittedName>
</protein>
<dbReference type="AlphaFoldDB" id="A0A0P8DV99"/>
<evidence type="ECO:0000256" key="1">
    <source>
        <dbReference type="SAM" id="Phobius"/>
    </source>
</evidence>
<dbReference type="Proteomes" id="UP000050360">
    <property type="component" value="Unassembled WGS sequence"/>
</dbReference>
<feature type="transmembrane region" description="Helical" evidence="1">
    <location>
        <begin position="15"/>
        <end position="33"/>
    </location>
</feature>
<feature type="transmembrane region" description="Helical" evidence="1">
    <location>
        <begin position="127"/>
        <end position="144"/>
    </location>
</feature>
<organism evidence="2 3">
    <name type="scientific">Candidatus Methanoperedens nitratireducens</name>
    <dbReference type="NCBI Taxonomy" id="1392998"/>
    <lineage>
        <taxon>Archaea</taxon>
        <taxon>Methanobacteriati</taxon>
        <taxon>Methanobacteriota</taxon>
        <taxon>Stenosarchaea group</taxon>
        <taxon>Methanomicrobia</taxon>
        <taxon>Methanosarcinales</taxon>
        <taxon>ANME-2 cluster</taxon>
        <taxon>Candidatus Methanoperedentaceae</taxon>
        <taxon>Candidatus Methanoperedens</taxon>
    </lineage>
</organism>
<evidence type="ECO:0000313" key="2">
    <source>
        <dbReference type="EMBL" id="KPQ41425.1"/>
    </source>
</evidence>
<comment type="caution">
    <text evidence="2">The sequence shown here is derived from an EMBL/GenBank/DDBJ whole genome shotgun (WGS) entry which is preliminary data.</text>
</comment>
<proteinExistence type="predicted"/>
<dbReference type="EMBL" id="LKCM01000362">
    <property type="protein sequence ID" value="KPQ41425.1"/>
    <property type="molecule type" value="Genomic_DNA"/>
</dbReference>
<evidence type="ECO:0000313" key="3">
    <source>
        <dbReference type="Proteomes" id="UP000050360"/>
    </source>
</evidence>
<sequence>MVHNGIIFYLESLKGYAILIEAVFLIFINYMLFGNHERIINQIKNNVQSVTDILAILGASIVFLGFIYWLGYYIAAIKWNVDITMSGGGSLNENILPFGGLFVLAILISPLMIYLSRPQLSEIRKFIIINFGFVFTVGFINEYINEYLVHLFKL</sequence>
<keyword evidence="1" id="KW-0812">Transmembrane</keyword>
<keyword evidence="1" id="KW-1133">Transmembrane helix</keyword>
<accession>A0A0P8DV99</accession>
<feature type="transmembrane region" description="Helical" evidence="1">
    <location>
        <begin position="53"/>
        <end position="75"/>
    </location>
</feature>
<feature type="transmembrane region" description="Helical" evidence="1">
    <location>
        <begin position="95"/>
        <end position="115"/>
    </location>
</feature>
<reference evidence="2 3" key="1">
    <citation type="submission" date="2015-09" db="EMBL/GenBank/DDBJ databases">
        <title>A metagenomics-based metabolic model of nitrate-dependent anaerobic oxidation of methane by Methanoperedens-like archaea.</title>
        <authorList>
            <person name="Arshad A."/>
            <person name="Speth D.R."/>
            <person name="De Graaf R.M."/>
            <person name="Op Den Camp H.J."/>
            <person name="Jetten M.S."/>
            <person name="Welte C.U."/>
        </authorList>
    </citation>
    <scope>NUCLEOTIDE SEQUENCE [LARGE SCALE GENOMIC DNA]</scope>
</reference>
<gene>
    <name evidence="2" type="ORF">MPEBLZ_04024</name>
</gene>
<keyword evidence="1" id="KW-0472">Membrane</keyword>
<name>A0A0P8DV99_9EURY</name>